<evidence type="ECO:0000313" key="2">
    <source>
        <dbReference type="Proteomes" id="UP000045285"/>
    </source>
</evidence>
<accession>A0A090F533</accession>
<keyword evidence="2" id="KW-1185">Reference proteome</keyword>
<organism evidence="1 2">
    <name type="scientific">Mesorhizobium plurifarium</name>
    <dbReference type="NCBI Taxonomy" id="69974"/>
    <lineage>
        <taxon>Bacteria</taxon>
        <taxon>Pseudomonadati</taxon>
        <taxon>Pseudomonadota</taxon>
        <taxon>Alphaproteobacteria</taxon>
        <taxon>Hyphomicrobiales</taxon>
        <taxon>Phyllobacteriaceae</taxon>
        <taxon>Mesorhizobium</taxon>
    </lineage>
</organism>
<name>A0A090F533_MESPL</name>
<gene>
    <name evidence="1" type="ORF">MPL3356_150310</name>
</gene>
<reference evidence="2" key="1">
    <citation type="submission" date="2014-08" db="EMBL/GenBank/DDBJ databases">
        <authorList>
            <person name="Moulin L."/>
        </authorList>
    </citation>
    <scope>NUCLEOTIDE SEQUENCE [LARGE SCALE GENOMIC DNA]</scope>
</reference>
<dbReference type="AlphaFoldDB" id="A0A090F533"/>
<dbReference type="Proteomes" id="UP000045285">
    <property type="component" value="Unassembled WGS sequence"/>
</dbReference>
<sequence length="98" mass="10645">MVGFDSAFAVEGTAKAVDHAAKQIGADRHFMHSTASDHFCATGQAHHVTDRGEQHTILKETDHLGFERASGARILQQTKFPNSSIRQHGMENCTDGPS</sequence>
<dbReference type="EMBL" id="CCMZ01000007">
    <property type="protein sequence ID" value="CDX14327.1"/>
    <property type="molecule type" value="Genomic_DNA"/>
</dbReference>
<proteinExistence type="predicted"/>
<protein>
    <submittedName>
        <fullName evidence="1">Uncharacterized protein</fullName>
    </submittedName>
</protein>
<evidence type="ECO:0000313" key="1">
    <source>
        <dbReference type="EMBL" id="CDX14327.1"/>
    </source>
</evidence>